<sequence length="294" mass="33127">MSLDNRTWASAWGLILLIGALSSPGPVAALDLDAGDYVPAPAGTTLGLLYLQGAERDRLYRAGDRQAGSPGLDSQIGILRMVHYTELAGMRVAPQVLLPFGRLDGRRGLEDTSGLADPILAMPMWFIDQPERGRYLGFTPYLFLPLGEYDNDEALNLGENRWKLNLQLGYVEPLGERLSLDLAADVMFYGRNNHYGSGRWSQRQKPSYQYQGFLRYQLSEAVDLRAGLSWVDGGESRVEDLWLDDRQETGKWNLGFSWFFLPKTQVAATYGRDFAVENGFREDHRLNIRLLQVF</sequence>
<organism evidence="1 2">
    <name type="scientific">Metapseudomonas furukawaii</name>
    <name type="common">Pseudomonas furukawaii</name>
    <dbReference type="NCBI Taxonomy" id="1149133"/>
    <lineage>
        <taxon>Bacteria</taxon>
        <taxon>Pseudomonadati</taxon>
        <taxon>Pseudomonadota</taxon>
        <taxon>Gammaproteobacteria</taxon>
        <taxon>Pseudomonadales</taxon>
        <taxon>Pseudomonadaceae</taxon>
        <taxon>Metapseudomonas</taxon>
    </lineage>
</organism>
<dbReference type="SUPFAM" id="SSF56935">
    <property type="entry name" value="Porins"/>
    <property type="match status" value="1"/>
</dbReference>
<dbReference type="Pfam" id="PF13557">
    <property type="entry name" value="Phenol_MetA_deg"/>
    <property type="match status" value="1"/>
</dbReference>
<dbReference type="EMBL" id="AP014862">
    <property type="protein sequence ID" value="BAU74854.1"/>
    <property type="molecule type" value="Genomic_DNA"/>
</dbReference>
<proteinExistence type="predicted"/>
<dbReference type="InterPro" id="IPR025737">
    <property type="entry name" value="FApF"/>
</dbReference>
<gene>
    <name evidence="1" type="ORF">KF707C_31660</name>
</gene>
<dbReference type="AlphaFoldDB" id="A0AAD1BZP3"/>
<keyword evidence="2" id="KW-1185">Reference proteome</keyword>
<dbReference type="KEGG" id="pfuw:KF707C_31660"/>
<dbReference type="RefSeq" id="WP_004420814.1">
    <property type="nucleotide sequence ID" value="NZ_AJMR01000060.1"/>
</dbReference>
<reference evidence="2" key="1">
    <citation type="submission" date="2015-05" db="EMBL/GenBank/DDBJ databases">
        <title>Draft genome sequencing of a biphenyl-degrading bacterium, Pseudomonas balearica KF707 (=NBRC110670).</title>
        <authorList>
            <person name="Kimura N."/>
            <person name="Hirose J."/>
            <person name="Watanabe T."/>
            <person name="Suenaga H."/>
            <person name="Fujihara H."/>
            <person name="Noguchi M."/>
            <person name="Hashimoto M."/>
            <person name="Shimodaira J."/>
            <person name="Tsuchikane K."/>
            <person name="Hosoyama A."/>
            <person name="Yamazoe A."/>
            <person name="Fujita N."/>
            <person name="Furukawa K."/>
        </authorList>
    </citation>
    <scope>NUCLEOTIDE SEQUENCE [LARGE SCALE GENOMIC DNA]</scope>
    <source>
        <strain evidence="2">DSM 10086 / NBRC 110670 / KF707</strain>
    </source>
</reference>
<evidence type="ECO:0000313" key="2">
    <source>
        <dbReference type="Proteomes" id="UP000218554"/>
    </source>
</evidence>
<evidence type="ECO:0000313" key="1">
    <source>
        <dbReference type="EMBL" id="BAU74854.1"/>
    </source>
</evidence>
<reference evidence="1 2" key="2">
    <citation type="journal article" date="2017" name="Int. J. Syst. Evol. Microbiol.">
        <title>Pseudomonas furukawaii sp. nov., a polychlorinated biphenyl-degrading bacterium isolated from biphenyl-contaminated soil in Japan.</title>
        <authorList>
            <person name="Kimura N."/>
            <person name="Watanabe T."/>
            <person name="Suenaga H."/>
            <person name="Fujihara H."/>
            <person name="Futagami T."/>
            <person name="Goto M."/>
            <person name="Hanada S."/>
            <person name="Hirose J."/>
        </authorList>
    </citation>
    <scope>NUCLEOTIDE SEQUENCE [LARGE SCALE GENOMIC DNA]</scope>
    <source>
        <strain evidence="2">DSM 10086 / NBRC 110670 / KF707</strain>
    </source>
</reference>
<protein>
    <submittedName>
        <fullName evidence="1">QbdB protein</fullName>
    </submittedName>
</protein>
<dbReference type="Proteomes" id="UP000218554">
    <property type="component" value="Chromosome"/>
</dbReference>
<accession>A0AAD1BZP3</accession>
<name>A0AAD1BZP3_METFU</name>